<accession>A0A1L7X2Q2</accession>
<evidence type="ECO:0000256" key="2">
    <source>
        <dbReference type="ARBA" id="ARBA00022679"/>
    </source>
</evidence>
<keyword evidence="4" id="KW-1185">Reference proteome</keyword>
<gene>
    <name evidence="3" type="ORF">PAC_09195</name>
</gene>
<dbReference type="InterPro" id="IPR035994">
    <property type="entry name" value="Nucleoside_phosphorylase_sf"/>
</dbReference>
<dbReference type="Proteomes" id="UP000184330">
    <property type="component" value="Unassembled WGS sequence"/>
</dbReference>
<dbReference type="EMBL" id="FJOG01000013">
    <property type="protein sequence ID" value="CZR59303.1"/>
    <property type="molecule type" value="Genomic_DNA"/>
</dbReference>
<dbReference type="GO" id="GO:0005737">
    <property type="term" value="C:cytoplasm"/>
    <property type="evidence" value="ECO:0007669"/>
    <property type="project" value="TreeGrafter"/>
</dbReference>
<evidence type="ECO:0000313" key="4">
    <source>
        <dbReference type="Proteomes" id="UP000184330"/>
    </source>
</evidence>
<keyword evidence="1" id="KW-0328">Glycosyltransferase</keyword>
<dbReference type="PANTHER" id="PTHR11904">
    <property type="entry name" value="METHYLTHIOADENOSINE/PURINE NUCLEOSIDE PHOSPHORYLASE"/>
    <property type="match status" value="1"/>
</dbReference>
<sequence length="278" mass="30550">MAIEETSDIFQQAFLYVGGKIGLLGSDFKPEIVIIGGSGLSGIDVWGVRDEDSMHAEIFQVSLSVQMAIVLKVANQPPVHGHAGNLVFGSVGKQKTPVTLMNAEPQYYQVGDVVLLNDHINILHLAGIHPLRRPNLDIYGPRFLPLSDTYHLELRILAHKVCAEVDASKTMKIHEGVYAFVAGPTCAFITSNWPLLIVLAMRREPKVECWELLRLICLDGCPNRGDDPRLAEIGAAELMTRVREGKVQHEIILDVAASSAEVIKMLMIVGMDVPKIPM</sequence>
<dbReference type="UniPathway" id="UPA00606"/>
<evidence type="ECO:0000313" key="3">
    <source>
        <dbReference type="EMBL" id="CZR59303.1"/>
    </source>
</evidence>
<proteinExistence type="predicted"/>
<dbReference type="STRING" id="576137.A0A1L7X2Q2"/>
<dbReference type="SUPFAM" id="SSF53167">
    <property type="entry name" value="Purine and uridine phosphorylases"/>
    <property type="match status" value="1"/>
</dbReference>
<keyword evidence="2" id="KW-0808">Transferase</keyword>
<name>A0A1L7X2Q2_9HELO</name>
<dbReference type="InterPro" id="IPR011268">
    <property type="entry name" value="Purine_phosphorylase"/>
</dbReference>
<protein>
    <submittedName>
        <fullName evidence="3">Uncharacterized protein</fullName>
    </submittedName>
</protein>
<dbReference type="PANTHER" id="PTHR11904:SF9">
    <property type="entry name" value="PURINE NUCLEOSIDE PHOSPHORYLASE-RELATED"/>
    <property type="match status" value="1"/>
</dbReference>
<reference evidence="3 4" key="1">
    <citation type="submission" date="2016-03" db="EMBL/GenBank/DDBJ databases">
        <authorList>
            <person name="Ploux O."/>
        </authorList>
    </citation>
    <scope>NUCLEOTIDE SEQUENCE [LARGE SCALE GENOMIC DNA]</scope>
    <source>
        <strain evidence="3 4">UAMH 11012</strain>
    </source>
</reference>
<dbReference type="AlphaFoldDB" id="A0A1L7X2Q2"/>
<dbReference type="GO" id="GO:0004731">
    <property type="term" value="F:purine-nucleoside phosphorylase activity"/>
    <property type="evidence" value="ECO:0007669"/>
    <property type="project" value="InterPro"/>
</dbReference>
<dbReference type="GO" id="GO:0009116">
    <property type="term" value="P:nucleoside metabolic process"/>
    <property type="evidence" value="ECO:0007669"/>
    <property type="project" value="InterPro"/>
</dbReference>
<dbReference type="OrthoDB" id="10261782at2759"/>
<evidence type="ECO:0000256" key="1">
    <source>
        <dbReference type="ARBA" id="ARBA00022676"/>
    </source>
</evidence>
<dbReference type="Gene3D" id="3.40.50.1580">
    <property type="entry name" value="Nucleoside phosphorylase domain"/>
    <property type="match status" value="2"/>
</dbReference>
<organism evidence="3 4">
    <name type="scientific">Phialocephala subalpina</name>
    <dbReference type="NCBI Taxonomy" id="576137"/>
    <lineage>
        <taxon>Eukaryota</taxon>
        <taxon>Fungi</taxon>
        <taxon>Dikarya</taxon>
        <taxon>Ascomycota</taxon>
        <taxon>Pezizomycotina</taxon>
        <taxon>Leotiomycetes</taxon>
        <taxon>Helotiales</taxon>
        <taxon>Mollisiaceae</taxon>
        <taxon>Phialocephala</taxon>
        <taxon>Phialocephala fortinii species complex</taxon>
    </lineage>
</organism>